<dbReference type="PANTHER" id="PTHR30033:SF2">
    <property type="entry name" value="FLAGELLAR HOOK PROTEIN"/>
    <property type="match status" value="1"/>
</dbReference>
<feature type="domain" description="Flagellar basal-body/hook protein C-terminal" evidence="8">
    <location>
        <begin position="439"/>
        <end position="475"/>
    </location>
</feature>
<sequence>MSITTALSSALSGLTVTSRGVETAANNIANALTEGFARRELEVSARAYGGEGQGVRVVGVNRIIDMTLVGDRRLADAAAGDRNTRSAFYESIAKVVGDTADGSLLSRITGLSAALASAASRPESTVRLQDVLDTAQALVSGLNAASDAVLTARRGADASIADQVDQLNAGLESVRDLNLRITRLRVTGRDSSALEDERQRVVDSMATIVPLREIERENGQIALFTTGGAALLDGRVAEIGFTPTPGLVSASSSLGSLTMDGRPISVPGDPGLMAGGSLSAAFAVRDTLAPNEQQRLDALARDLIERFTAADSSLSAGDAGLFTDEGLAFDAANASGLAGRIGVNGKVDPERGGALRYLRDGLQSAAGSTGDGTLFNAMSAALDRRVPCSAADIEGSFSLAGLATEIVSGLSSSLLSADQEASFASARRDELQVLVLGDGVDTDKELEQLLLLERAYAANAKVVTACDALLQYLLEM</sequence>
<dbReference type="InterPro" id="IPR010930">
    <property type="entry name" value="Flg_bb/hook_C_dom"/>
</dbReference>
<evidence type="ECO:0000259" key="9">
    <source>
        <dbReference type="Pfam" id="PF22638"/>
    </source>
</evidence>
<evidence type="ECO:0000256" key="1">
    <source>
        <dbReference type="ARBA" id="ARBA00004117"/>
    </source>
</evidence>
<evidence type="ECO:0000313" key="10">
    <source>
        <dbReference type="EMBL" id="PTR18706.1"/>
    </source>
</evidence>
<evidence type="ECO:0000259" key="8">
    <source>
        <dbReference type="Pfam" id="PF06429"/>
    </source>
</evidence>
<evidence type="ECO:0000256" key="4">
    <source>
        <dbReference type="ARBA" id="ARBA00016244"/>
    </source>
</evidence>
<keyword evidence="5" id="KW-0964">Secreted</keyword>
<evidence type="ECO:0000256" key="2">
    <source>
        <dbReference type="ARBA" id="ARBA00004613"/>
    </source>
</evidence>
<feature type="domain" description="Flagellar hook-associated protein FlgK helical" evidence="9">
    <location>
        <begin position="91"/>
        <end position="309"/>
    </location>
</feature>
<feature type="domain" description="Flagellar basal body rod protein N-terminal" evidence="7">
    <location>
        <begin position="9"/>
        <end position="36"/>
    </location>
</feature>
<gene>
    <name evidence="10" type="ORF">C8J28_107130</name>
</gene>
<dbReference type="Pfam" id="PF00460">
    <property type="entry name" value="Flg_bb_rod"/>
    <property type="match status" value="1"/>
</dbReference>
<keyword evidence="10" id="KW-0966">Cell projection</keyword>
<protein>
    <recommendedName>
        <fullName evidence="4">Flagellar hook-associated protein 1</fullName>
    </recommendedName>
</protein>
<keyword evidence="10" id="KW-0282">Flagellum</keyword>
<keyword evidence="10" id="KW-0969">Cilium</keyword>
<evidence type="ECO:0000256" key="5">
    <source>
        <dbReference type="ARBA" id="ARBA00022525"/>
    </source>
</evidence>
<dbReference type="NCBIfam" id="TIGR02492">
    <property type="entry name" value="flgK_ends"/>
    <property type="match status" value="1"/>
</dbReference>
<dbReference type="OrthoDB" id="7181295at2"/>
<comment type="subcellular location">
    <subcellularLocation>
        <location evidence="1">Bacterial flagellum basal body</location>
    </subcellularLocation>
    <subcellularLocation>
        <location evidence="2">Secreted</location>
    </subcellularLocation>
</comment>
<dbReference type="InterPro" id="IPR001444">
    <property type="entry name" value="Flag_bb_rod_N"/>
</dbReference>
<keyword evidence="11" id="KW-1185">Reference proteome</keyword>
<dbReference type="GO" id="GO:0044780">
    <property type="term" value="P:bacterial-type flagellum assembly"/>
    <property type="evidence" value="ECO:0007669"/>
    <property type="project" value="InterPro"/>
</dbReference>
<comment type="similarity">
    <text evidence="3">Belongs to the flagella basal body rod proteins family.</text>
</comment>
<dbReference type="PANTHER" id="PTHR30033">
    <property type="entry name" value="FLAGELLAR HOOK-ASSOCIATED PROTEIN 1"/>
    <property type="match status" value="1"/>
</dbReference>
<dbReference type="EMBL" id="QAOT01000007">
    <property type="protein sequence ID" value="PTR18706.1"/>
    <property type="molecule type" value="Genomic_DNA"/>
</dbReference>
<dbReference type="AlphaFoldDB" id="A0A2T5K8G2"/>
<accession>A0A2T5K8G2</accession>
<reference evidence="10 11" key="1">
    <citation type="submission" date="2018-04" db="EMBL/GenBank/DDBJ databases">
        <title>Genomic Encyclopedia of Type Strains, Phase III (KMG-III): the genomes of soil and plant-associated and newly described type strains.</title>
        <authorList>
            <person name="Whitman W."/>
        </authorList>
    </citation>
    <scope>NUCLEOTIDE SEQUENCE [LARGE SCALE GENOMIC DNA]</scope>
    <source>
        <strain evidence="10 11">KA25</strain>
    </source>
</reference>
<evidence type="ECO:0000256" key="3">
    <source>
        <dbReference type="ARBA" id="ARBA00009677"/>
    </source>
</evidence>
<dbReference type="InterPro" id="IPR053927">
    <property type="entry name" value="FlgK_helical"/>
</dbReference>
<dbReference type="GO" id="GO:0005576">
    <property type="term" value="C:extracellular region"/>
    <property type="evidence" value="ECO:0007669"/>
    <property type="project" value="UniProtKB-SubCell"/>
</dbReference>
<dbReference type="GO" id="GO:0009425">
    <property type="term" value="C:bacterial-type flagellum basal body"/>
    <property type="evidence" value="ECO:0007669"/>
    <property type="project" value="UniProtKB-SubCell"/>
</dbReference>
<dbReference type="Proteomes" id="UP000244060">
    <property type="component" value="Unassembled WGS sequence"/>
</dbReference>
<dbReference type="InterPro" id="IPR002371">
    <property type="entry name" value="FlgK"/>
</dbReference>
<evidence type="ECO:0000259" key="7">
    <source>
        <dbReference type="Pfam" id="PF00460"/>
    </source>
</evidence>
<proteinExistence type="inferred from homology"/>
<evidence type="ECO:0000313" key="11">
    <source>
        <dbReference type="Proteomes" id="UP000244060"/>
    </source>
</evidence>
<comment type="caution">
    <text evidence="10">The sequence shown here is derived from an EMBL/GenBank/DDBJ whole genome shotgun (WGS) entry which is preliminary data.</text>
</comment>
<organism evidence="10 11">
    <name type="scientific">Cereibacter azotoformans</name>
    <dbReference type="NCBI Taxonomy" id="43057"/>
    <lineage>
        <taxon>Bacteria</taxon>
        <taxon>Pseudomonadati</taxon>
        <taxon>Pseudomonadota</taxon>
        <taxon>Alphaproteobacteria</taxon>
        <taxon>Rhodobacterales</taxon>
        <taxon>Paracoccaceae</taxon>
        <taxon>Cereibacter</taxon>
    </lineage>
</organism>
<dbReference type="GO" id="GO:0005198">
    <property type="term" value="F:structural molecule activity"/>
    <property type="evidence" value="ECO:0007669"/>
    <property type="project" value="InterPro"/>
</dbReference>
<evidence type="ECO:0000256" key="6">
    <source>
        <dbReference type="ARBA" id="ARBA00023143"/>
    </source>
</evidence>
<dbReference type="Pfam" id="PF22638">
    <property type="entry name" value="FlgK_D1"/>
    <property type="match status" value="1"/>
</dbReference>
<name>A0A2T5K8G2_9RHOB</name>
<dbReference type="Pfam" id="PF06429">
    <property type="entry name" value="Flg_bbr_C"/>
    <property type="match status" value="1"/>
</dbReference>
<dbReference type="GO" id="GO:0009424">
    <property type="term" value="C:bacterial-type flagellum hook"/>
    <property type="evidence" value="ECO:0007669"/>
    <property type="project" value="InterPro"/>
</dbReference>
<dbReference type="RefSeq" id="WP_108220897.1">
    <property type="nucleotide sequence ID" value="NZ_CP090021.1"/>
</dbReference>
<keyword evidence="6" id="KW-0975">Bacterial flagellum</keyword>